<feature type="repeat" description="TPR" evidence="9">
    <location>
        <begin position="144"/>
        <end position="177"/>
    </location>
</feature>
<evidence type="ECO:0000259" key="12">
    <source>
        <dbReference type="PROSITE" id="PS50109"/>
    </source>
</evidence>
<dbReference type="SUPFAM" id="SSF55874">
    <property type="entry name" value="ATPase domain of HSP90 chaperone/DNA topoisomerase II/histidine kinase"/>
    <property type="match status" value="1"/>
</dbReference>
<evidence type="ECO:0000313" key="14">
    <source>
        <dbReference type="Proteomes" id="UP000636010"/>
    </source>
</evidence>
<dbReference type="Pfam" id="PF02518">
    <property type="entry name" value="HATPase_c"/>
    <property type="match status" value="1"/>
</dbReference>
<accession>A0ABQ1MTJ4</accession>
<dbReference type="InterPro" id="IPR011990">
    <property type="entry name" value="TPR-like_helical_dom_sf"/>
</dbReference>
<feature type="coiled-coil region" evidence="10">
    <location>
        <begin position="362"/>
        <end position="401"/>
    </location>
</feature>
<keyword evidence="14" id="KW-1185">Reference proteome</keyword>
<dbReference type="Gene3D" id="1.25.40.10">
    <property type="entry name" value="Tetratricopeptide repeat domain"/>
    <property type="match status" value="2"/>
</dbReference>
<feature type="domain" description="Histidine kinase" evidence="12">
    <location>
        <begin position="603"/>
        <end position="691"/>
    </location>
</feature>
<evidence type="ECO:0000256" key="4">
    <source>
        <dbReference type="ARBA" id="ARBA00022679"/>
    </source>
</evidence>
<evidence type="ECO:0000256" key="10">
    <source>
        <dbReference type="SAM" id="Coils"/>
    </source>
</evidence>
<dbReference type="Pfam" id="PF07730">
    <property type="entry name" value="HisKA_3"/>
    <property type="match status" value="1"/>
</dbReference>
<dbReference type="InterPro" id="IPR005467">
    <property type="entry name" value="His_kinase_dom"/>
</dbReference>
<keyword evidence="5" id="KW-0547">Nucleotide-binding</keyword>
<dbReference type="SMART" id="SM00387">
    <property type="entry name" value="HATPase_c"/>
    <property type="match status" value="1"/>
</dbReference>
<name>A0ABQ1MTJ4_9BACT</name>
<dbReference type="SMART" id="SM00028">
    <property type="entry name" value="TPR"/>
    <property type="match status" value="7"/>
</dbReference>
<proteinExistence type="predicted"/>
<feature type="repeat" description="TPR" evidence="9">
    <location>
        <begin position="64"/>
        <end position="97"/>
    </location>
</feature>
<dbReference type="SUPFAM" id="SSF48452">
    <property type="entry name" value="TPR-like"/>
    <property type="match status" value="2"/>
</dbReference>
<dbReference type="InterPro" id="IPR050482">
    <property type="entry name" value="Sensor_HK_TwoCompSys"/>
</dbReference>
<evidence type="ECO:0000256" key="11">
    <source>
        <dbReference type="SAM" id="Phobius"/>
    </source>
</evidence>
<keyword evidence="11" id="KW-0812">Transmembrane</keyword>
<feature type="repeat" description="TPR" evidence="9">
    <location>
        <begin position="104"/>
        <end position="137"/>
    </location>
</feature>
<dbReference type="InterPro" id="IPR011712">
    <property type="entry name" value="Sig_transdc_His_kin_sub3_dim/P"/>
</dbReference>
<feature type="transmembrane region" description="Helical" evidence="11">
    <location>
        <begin position="434"/>
        <end position="453"/>
    </location>
</feature>
<keyword evidence="11" id="KW-0472">Membrane</keyword>
<evidence type="ECO:0000256" key="6">
    <source>
        <dbReference type="ARBA" id="ARBA00022777"/>
    </source>
</evidence>
<sequence>MAMLFFLSNGYAQAFEVNEATKNRIEALIDDFDDLYTTEPTRAKGLIQQALVISKKYQMPVKKAESYYRLGKWFLNVGESDSALHYVNNALKIFSRFNQFENMSLCYKELGTIHDEIGQREESMNYYTEGLKLARQHGLEDQIAPFINNIGIIFLKQSHYDKALDHFKESAQLSKKGYQYAITLNNMGVVKYQQNQFNEAVIYYEKSLKACNDIADEYCSLTPLNGLANISLQEKKYSKALSTTREIIEIQEKLGLEKDLLVSFNRMGLIYNAMSNFEMAIEYYMKSLIIAEKISSVHTPYIHSNISDCYRNIGNYKKALEHMEIFYQKYDSINSGEYKIKTEELLTQYETEKKEKEIALLKKDKKLREIELEKNKALYEQELLNQSLAEQRNKYELLERDRKIDLLNKDSELQKANIINQKNELDRLSSIRNITITSAILILIPIVILLIVYRQKVKNKEMLALKTEEVNRQKSLEMIRSFEIKTIRAHIEGQEIEKKRIAKELHDGVAGSLAAIKMRLQAFGETLNGEPKFSNLLMSVDNVYKEVRTISHNLTPPGMLKHSFVDFLKKYLNEISQAGHFDIEYLFHGEAGLNEITDELKVEIYRILQELITNVVKHAQTNFVEVQLIKDKNHINLIVEDHGKGFDLSEKSYGLGLSNLQSRIKTLGGRLEIDSFKERGTIVSIEIELKEKDVVFS</sequence>
<evidence type="ECO:0000256" key="3">
    <source>
        <dbReference type="ARBA" id="ARBA00022553"/>
    </source>
</evidence>
<evidence type="ECO:0000256" key="2">
    <source>
        <dbReference type="ARBA" id="ARBA00012438"/>
    </source>
</evidence>
<gene>
    <name evidence="13" type="ORF">GCM10011506_35280</name>
</gene>
<evidence type="ECO:0000256" key="9">
    <source>
        <dbReference type="PROSITE-ProRule" id="PRU00339"/>
    </source>
</evidence>
<feature type="repeat" description="TPR" evidence="9">
    <location>
        <begin position="261"/>
        <end position="294"/>
    </location>
</feature>
<dbReference type="InterPro" id="IPR019734">
    <property type="entry name" value="TPR_rpt"/>
</dbReference>
<keyword evidence="8" id="KW-0902">Two-component regulatory system</keyword>
<evidence type="ECO:0000256" key="8">
    <source>
        <dbReference type="ARBA" id="ARBA00023012"/>
    </source>
</evidence>
<dbReference type="PANTHER" id="PTHR24421:SF10">
    <property type="entry name" value="NITRATE_NITRITE SENSOR PROTEIN NARQ"/>
    <property type="match status" value="1"/>
</dbReference>
<keyword evidence="9" id="KW-0802">TPR repeat</keyword>
<dbReference type="CDD" id="cd16917">
    <property type="entry name" value="HATPase_UhpB-NarQ-NarX-like"/>
    <property type="match status" value="1"/>
</dbReference>
<dbReference type="Gene3D" id="1.20.5.1930">
    <property type="match status" value="1"/>
</dbReference>
<dbReference type="PROSITE" id="PS50109">
    <property type="entry name" value="HIS_KIN"/>
    <property type="match status" value="1"/>
</dbReference>
<dbReference type="InterPro" id="IPR003594">
    <property type="entry name" value="HATPase_dom"/>
</dbReference>
<keyword evidence="6" id="KW-0418">Kinase</keyword>
<dbReference type="EC" id="2.7.13.3" evidence="2"/>
<dbReference type="InterPro" id="IPR036890">
    <property type="entry name" value="HATPase_C_sf"/>
</dbReference>
<keyword evidence="4" id="KW-0808">Transferase</keyword>
<keyword evidence="10" id="KW-0175">Coiled coil</keyword>
<organism evidence="13 14">
    <name type="scientific">Marivirga lumbricoides</name>
    <dbReference type="NCBI Taxonomy" id="1046115"/>
    <lineage>
        <taxon>Bacteria</taxon>
        <taxon>Pseudomonadati</taxon>
        <taxon>Bacteroidota</taxon>
        <taxon>Cytophagia</taxon>
        <taxon>Cytophagales</taxon>
        <taxon>Marivirgaceae</taxon>
        <taxon>Marivirga</taxon>
    </lineage>
</organism>
<dbReference type="Proteomes" id="UP000636010">
    <property type="component" value="Unassembled WGS sequence"/>
</dbReference>
<protein>
    <recommendedName>
        <fullName evidence="2">histidine kinase</fullName>
        <ecNumber evidence="2">2.7.13.3</ecNumber>
    </recommendedName>
</protein>
<dbReference type="Pfam" id="PF13181">
    <property type="entry name" value="TPR_8"/>
    <property type="match status" value="1"/>
</dbReference>
<dbReference type="Gene3D" id="3.30.565.10">
    <property type="entry name" value="Histidine kinase-like ATPase, C-terminal domain"/>
    <property type="match status" value="1"/>
</dbReference>
<keyword evidence="11" id="KW-1133">Transmembrane helix</keyword>
<comment type="caution">
    <text evidence="13">The sequence shown here is derived from an EMBL/GenBank/DDBJ whole genome shotgun (WGS) entry which is preliminary data.</text>
</comment>
<dbReference type="PROSITE" id="PS50005">
    <property type="entry name" value="TPR"/>
    <property type="match status" value="4"/>
</dbReference>
<reference evidence="14" key="1">
    <citation type="journal article" date="2019" name="Int. J. Syst. Evol. Microbiol.">
        <title>The Global Catalogue of Microorganisms (GCM) 10K type strain sequencing project: providing services to taxonomists for standard genome sequencing and annotation.</title>
        <authorList>
            <consortium name="The Broad Institute Genomics Platform"/>
            <consortium name="The Broad Institute Genome Sequencing Center for Infectious Disease"/>
            <person name="Wu L."/>
            <person name="Ma J."/>
        </authorList>
    </citation>
    <scope>NUCLEOTIDE SEQUENCE [LARGE SCALE GENOMIC DNA]</scope>
    <source>
        <strain evidence="14">CGMCC 1.10832</strain>
    </source>
</reference>
<keyword evidence="3" id="KW-0597">Phosphoprotein</keyword>
<keyword evidence="7" id="KW-0067">ATP-binding</keyword>
<comment type="catalytic activity">
    <reaction evidence="1">
        <text>ATP + protein L-histidine = ADP + protein N-phospho-L-histidine.</text>
        <dbReference type="EC" id="2.7.13.3"/>
    </reaction>
</comment>
<evidence type="ECO:0000256" key="1">
    <source>
        <dbReference type="ARBA" id="ARBA00000085"/>
    </source>
</evidence>
<dbReference type="Pfam" id="PF13424">
    <property type="entry name" value="TPR_12"/>
    <property type="match status" value="2"/>
</dbReference>
<dbReference type="PANTHER" id="PTHR24421">
    <property type="entry name" value="NITRATE/NITRITE SENSOR PROTEIN NARX-RELATED"/>
    <property type="match status" value="1"/>
</dbReference>
<evidence type="ECO:0000256" key="7">
    <source>
        <dbReference type="ARBA" id="ARBA00022840"/>
    </source>
</evidence>
<evidence type="ECO:0000256" key="5">
    <source>
        <dbReference type="ARBA" id="ARBA00022741"/>
    </source>
</evidence>
<dbReference type="EMBL" id="BMEC01000012">
    <property type="protein sequence ID" value="GGC46617.1"/>
    <property type="molecule type" value="Genomic_DNA"/>
</dbReference>
<evidence type="ECO:0000313" key="13">
    <source>
        <dbReference type="EMBL" id="GGC46617.1"/>
    </source>
</evidence>